<feature type="domain" description="AA1-like" evidence="7">
    <location>
        <begin position="19"/>
        <end position="132"/>
    </location>
</feature>
<name>A0AA40D3S9_9PEZI</name>
<evidence type="ECO:0000256" key="3">
    <source>
        <dbReference type="ARBA" id="ARBA00022729"/>
    </source>
</evidence>
<evidence type="ECO:0000256" key="5">
    <source>
        <dbReference type="PROSITE-ProRule" id="PRU01243"/>
    </source>
</evidence>
<gene>
    <name evidence="8" type="primary">PEVD1_0</name>
    <name evidence="8" type="ORF">DIS24_g3282</name>
</gene>
<keyword evidence="4 5" id="KW-1015">Disulfide bond</keyword>
<dbReference type="Proteomes" id="UP001175001">
    <property type="component" value="Unassembled WGS sequence"/>
</dbReference>
<feature type="disulfide bond" evidence="5">
    <location>
        <begin position="110"/>
        <end position="122"/>
    </location>
</feature>
<dbReference type="AlphaFoldDB" id="A0AA40D3S9"/>
<evidence type="ECO:0000256" key="4">
    <source>
        <dbReference type="ARBA" id="ARBA00023157"/>
    </source>
</evidence>
<comment type="caution">
    <text evidence="5">Lacks conserved residue(s) required for the propagation of feature annotation.</text>
</comment>
<evidence type="ECO:0000313" key="8">
    <source>
        <dbReference type="EMBL" id="KAK0660772.1"/>
    </source>
</evidence>
<keyword evidence="3 6" id="KW-0732">Signal</keyword>
<evidence type="ECO:0000256" key="1">
    <source>
        <dbReference type="ARBA" id="ARBA00004613"/>
    </source>
</evidence>
<accession>A0AA40D3S9</accession>
<evidence type="ECO:0000256" key="6">
    <source>
        <dbReference type="SAM" id="SignalP"/>
    </source>
</evidence>
<dbReference type="Gene3D" id="2.40.350.20">
    <property type="match status" value="1"/>
</dbReference>
<sequence length="132" mass="13530">MRFFAAVSAATAVFGVTALAAETVQLKDFTVRVTGNDPAAASFKVQPDNVSCSATSIEELSADTAVVCGESAYRFELKNGSNGFWALTVHKQTAPGAGVSGTKEVAPTSCHAGGNGPDDNVCDLADTEITLN</sequence>
<comment type="subcellular location">
    <subcellularLocation>
        <location evidence="1">Secreted</location>
    </subcellularLocation>
</comment>
<proteinExistence type="predicted"/>
<dbReference type="Pfam" id="PF16541">
    <property type="entry name" value="AltA1"/>
    <property type="match status" value="1"/>
</dbReference>
<keyword evidence="9" id="KW-1185">Reference proteome</keyword>
<comment type="caution">
    <text evidence="8">The sequence shown here is derived from an EMBL/GenBank/DDBJ whole genome shotgun (WGS) entry which is preliminary data.</text>
</comment>
<feature type="chain" id="PRO_5041383903" evidence="6">
    <location>
        <begin position="21"/>
        <end position="132"/>
    </location>
</feature>
<dbReference type="EMBL" id="JAUJDW010000010">
    <property type="protein sequence ID" value="KAK0660772.1"/>
    <property type="molecule type" value="Genomic_DNA"/>
</dbReference>
<dbReference type="PROSITE" id="PS51895">
    <property type="entry name" value="AA1"/>
    <property type="match status" value="1"/>
</dbReference>
<dbReference type="GO" id="GO:0005576">
    <property type="term" value="C:extracellular region"/>
    <property type="evidence" value="ECO:0007669"/>
    <property type="project" value="UniProtKB-SubCell"/>
</dbReference>
<feature type="signal peptide" evidence="6">
    <location>
        <begin position="1"/>
        <end position="20"/>
    </location>
</feature>
<evidence type="ECO:0000256" key="2">
    <source>
        <dbReference type="ARBA" id="ARBA00022525"/>
    </source>
</evidence>
<evidence type="ECO:0000313" key="9">
    <source>
        <dbReference type="Proteomes" id="UP001175001"/>
    </source>
</evidence>
<evidence type="ECO:0000259" key="7">
    <source>
        <dbReference type="PROSITE" id="PS51895"/>
    </source>
</evidence>
<reference evidence="8" key="1">
    <citation type="submission" date="2023-06" db="EMBL/GenBank/DDBJ databases">
        <title>Multi-omics analyses reveal the molecular pathogenesis toolkit of Lasiodiplodia hormozganensis, a cross-kingdom pathogen.</title>
        <authorList>
            <person name="Felix C."/>
            <person name="Meneses R."/>
            <person name="Goncalves M.F.M."/>
            <person name="Tilleman L."/>
            <person name="Duarte A.S."/>
            <person name="Jorrin-Novo J.V."/>
            <person name="Van De Peer Y."/>
            <person name="Deforce D."/>
            <person name="Van Nieuwerburgh F."/>
            <person name="Esteves A.C."/>
            <person name="Alves A."/>
        </authorList>
    </citation>
    <scope>NUCLEOTIDE SEQUENCE</scope>
    <source>
        <strain evidence="8">CBS 339.90</strain>
    </source>
</reference>
<organism evidence="8 9">
    <name type="scientific">Lasiodiplodia hormozganensis</name>
    <dbReference type="NCBI Taxonomy" id="869390"/>
    <lineage>
        <taxon>Eukaryota</taxon>
        <taxon>Fungi</taxon>
        <taxon>Dikarya</taxon>
        <taxon>Ascomycota</taxon>
        <taxon>Pezizomycotina</taxon>
        <taxon>Dothideomycetes</taxon>
        <taxon>Dothideomycetes incertae sedis</taxon>
        <taxon>Botryosphaeriales</taxon>
        <taxon>Botryosphaeriaceae</taxon>
        <taxon>Lasiodiplodia</taxon>
    </lineage>
</organism>
<keyword evidence="2" id="KW-0964">Secreted</keyword>
<dbReference type="InterPro" id="IPR032382">
    <property type="entry name" value="AltA1"/>
</dbReference>
<protein>
    <submittedName>
        <fullName evidence="8">Effector protein PevD1</fullName>
    </submittedName>
</protein>